<dbReference type="Proteomes" id="UP000618795">
    <property type="component" value="Unassembled WGS sequence"/>
</dbReference>
<dbReference type="AlphaFoldDB" id="A0A918IKC0"/>
<reference evidence="2" key="2">
    <citation type="submission" date="2020-09" db="EMBL/GenBank/DDBJ databases">
        <authorList>
            <person name="Sun Q."/>
            <person name="Ohkuma M."/>
        </authorList>
    </citation>
    <scope>NUCLEOTIDE SEQUENCE</scope>
    <source>
        <strain evidence="2">JCM 4369</strain>
    </source>
</reference>
<accession>A0A918IKC0</accession>
<name>A0A918IKC0_9ACTN</name>
<dbReference type="EMBL" id="BMTD01000043">
    <property type="protein sequence ID" value="GGV30490.1"/>
    <property type="molecule type" value="Genomic_DNA"/>
</dbReference>
<dbReference type="InterPro" id="IPR005149">
    <property type="entry name" value="Tscrpt_reg_PadR_N"/>
</dbReference>
<dbReference type="PANTHER" id="PTHR33169">
    <property type="entry name" value="PADR-FAMILY TRANSCRIPTIONAL REGULATOR"/>
    <property type="match status" value="1"/>
</dbReference>
<gene>
    <name evidence="2" type="ORF">GCM10010260_83740</name>
</gene>
<sequence length="108" mass="11895">MGMGEPRMTLATRAVLSAFLAGPANEHYGLQIAEAADLPGGTIYPILIRLEQCGWLESRWEDIDPQQEGRPQRRYYRLSERGAQAAVAALAKRTRKQAFGLRPQGGVA</sequence>
<reference evidence="2" key="1">
    <citation type="journal article" date="2014" name="Int. J. Syst. Evol. Microbiol.">
        <title>Complete genome sequence of Corynebacterium casei LMG S-19264T (=DSM 44701T), isolated from a smear-ripened cheese.</title>
        <authorList>
            <consortium name="US DOE Joint Genome Institute (JGI-PGF)"/>
            <person name="Walter F."/>
            <person name="Albersmeier A."/>
            <person name="Kalinowski J."/>
            <person name="Ruckert C."/>
        </authorList>
    </citation>
    <scope>NUCLEOTIDE SEQUENCE</scope>
    <source>
        <strain evidence="2">JCM 4369</strain>
    </source>
</reference>
<proteinExistence type="predicted"/>
<keyword evidence="3" id="KW-1185">Reference proteome</keyword>
<comment type="caution">
    <text evidence="2">The sequence shown here is derived from an EMBL/GenBank/DDBJ whole genome shotgun (WGS) entry which is preliminary data.</text>
</comment>
<dbReference type="Pfam" id="PF03551">
    <property type="entry name" value="PadR"/>
    <property type="match status" value="1"/>
</dbReference>
<feature type="domain" description="Transcription regulator PadR N-terminal" evidence="1">
    <location>
        <begin position="36"/>
        <end position="85"/>
    </location>
</feature>
<dbReference type="SUPFAM" id="SSF46785">
    <property type="entry name" value="Winged helix' DNA-binding domain"/>
    <property type="match status" value="1"/>
</dbReference>
<protein>
    <submittedName>
        <fullName evidence="2">PadR family transcriptional regulator</fullName>
    </submittedName>
</protein>
<dbReference type="Gene3D" id="1.10.10.10">
    <property type="entry name" value="Winged helix-like DNA-binding domain superfamily/Winged helix DNA-binding domain"/>
    <property type="match status" value="1"/>
</dbReference>
<dbReference type="InterPro" id="IPR052509">
    <property type="entry name" value="Metal_resp_DNA-bind_regulator"/>
</dbReference>
<dbReference type="InterPro" id="IPR036388">
    <property type="entry name" value="WH-like_DNA-bd_sf"/>
</dbReference>
<evidence type="ECO:0000259" key="1">
    <source>
        <dbReference type="Pfam" id="PF03551"/>
    </source>
</evidence>
<evidence type="ECO:0000313" key="3">
    <source>
        <dbReference type="Proteomes" id="UP000618795"/>
    </source>
</evidence>
<dbReference type="InterPro" id="IPR036390">
    <property type="entry name" value="WH_DNA-bd_sf"/>
</dbReference>
<evidence type="ECO:0000313" key="2">
    <source>
        <dbReference type="EMBL" id="GGV30490.1"/>
    </source>
</evidence>
<dbReference type="PANTHER" id="PTHR33169:SF14">
    <property type="entry name" value="TRANSCRIPTIONAL REGULATOR RV3488"/>
    <property type="match status" value="1"/>
</dbReference>
<organism evidence="2 3">
    <name type="scientific">Streptomyces filipinensis</name>
    <dbReference type="NCBI Taxonomy" id="66887"/>
    <lineage>
        <taxon>Bacteria</taxon>
        <taxon>Bacillati</taxon>
        <taxon>Actinomycetota</taxon>
        <taxon>Actinomycetes</taxon>
        <taxon>Kitasatosporales</taxon>
        <taxon>Streptomycetaceae</taxon>
        <taxon>Streptomyces</taxon>
    </lineage>
</organism>